<dbReference type="InterPro" id="IPR000073">
    <property type="entry name" value="AB_hydrolase_1"/>
</dbReference>
<gene>
    <name evidence="4" type="ORF">FGO68_gene1430</name>
</gene>
<evidence type="ECO:0000313" key="5">
    <source>
        <dbReference type="Proteomes" id="UP000785679"/>
    </source>
</evidence>
<feature type="domain" description="AB hydrolase-1" evidence="3">
    <location>
        <begin position="46"/>
        <end position="280"/>
    </location>
</feature>
<proteinExistence type="inferred from homology"/>
<dbReference type="GO" id="GO:0052689">
    <property type="term" value="F:carboxylic ester hydrolase activity"/>
    <property type="evidence" value="ECO:0007669"/>
    <property type="project" value="TreeGrafter"/>
</dbReference>
<dbReference type="Gene3D" id="3.40.50.1820">
    <property type="entry name" value="alpha/beta hydrolase"/>
    <property type="match status" value="1"/>
</dbReference>
<name>A0A8J8SXD8_HALGN</name>
<dbReference type="PANTHER" id="PTHR46118">
    <property type="entry name" value="PROTEIN ABHD11"/>
    <property type="match status" value="1"/>
</dbReference>
<sequence length="297" mass="34146">MKSYLKSTLTSHSFRSVSNSYRIRNEDVELSHIVVKNQEHPPQKNMIVMHGLLGNKLNWRGLCNRPEISAKRNCYLVELRNHATSNHHDTMNYSVISDDVIRFADKQGLDRFTALGHSLGGRTAMTVACRFPDRVDACISVDAAPINEQSNKAFGEFTYSVISFMSKLSDEGVSRDEAVKRAGEFFRGKLQFVSLLERNLDPNHKEEIKWLVNVEALLREFINIPYFDEELRYQGPCLQIVGGKSRIYQFEQYKKVFTNISEDDIKIVPDAGHWVHFDKPIETINLISEFLEKVDSK</sequence>
<keyword evidence="5" id="KW-1185">Reference proteome</keyword>
<dbReference type="PANTHER" id="PTHR46118:SF4">
    <property type="entry name" value="PROTEIN ABHD11"/>
    <property type="match status" value="1"/>
</dbReference>
<protein>
    <recommendedName>
        <fullName evidence="3">AB hydrolase-1 domain-containing protein</fullName>
    </recommendedName>
</protein>
<evidence type="ECO:0000256" key="2">
    <source>
        <dbReference type="ARBA" id="ARBA00022801"/>
    </source>
</evidence>
<dbReference type="AlphaFoldDB" id="A0A8J8SXD8"/>
<dbReference type="EMBL" id="RRYP01017351">
    <property type="protein sequence ID" value="TNV74165.1"/>
    <property type="molecule type" value="Genomic_DNA"/>
</dbReference>
<organism evidence="4 5">
    <name type="scientific">Halteria grandinella</name>
    <dbReference type="NCBI Taxonomy" id="5974"/>
    <lineage>
        <taxon>Eukaryota</taxon>
        <taxon>Sar</taxon>
        <taxon>Alveolata</taxon>
        <taxon>Ciliophora</taxon>
        <taxon>Intramacronucleata</taxon>
        <taxon>Spirotrichea</taxon>
        <taxon>Stichotrichia</taxon>
        <taxon>Sporadotrichida</taxon>
        <taxon>Halteriidae</taxon>
        <taxon>Halteria</taxon>
    </lineage>
</organism>
<reference evidence="4" key="1">
    <citation type="submission" date="2019-06" db="EMBL/GenBank/DDBJ databases">
        <authorList>
            <person name="Zheng W."/>
        </authorList>
    </citation>
    <scope>NUCLEOTIDE SEQUENCE</scope>
    <source>
        <strain evidence="4">QDHG01</strain>
    </source>
</reference>
<dbReference type="SUPFAM" id="SSF53474">
    <property type="entry name" value="alpha/beta-Hydrolases"/>
    <property type="match status" value="1"/>
</dbReference>
<dbReference type="InterPro" id="IPR029058">
    <property type="entry name" value="AB_hydrolase_fold"/>
</dbReference>
<comment type="similarity">
    <text evidence="1">Belongs to the AB hydrolase superfamily.</text>
</comment>
<dbReference type="OrthoDB" id="194865at2759"/>
<comment type="caution">
    <text evidence="4">The sequence shown here is derived from an EMBL/GenBank/DDBJ whole genome shotgun (WGS) entry which is preliminary data.</text>
</comment>
<evidence type="ECO:0000313" key="4">
    <source>
        <dbReference type="EMBL" id="TNV74165.1"/>
    </source>
</evidence>
<evidence type="ECO:0000256" key="1">
    <source>
        <dbReference type="ARBA" id="ARBA00008645"/>
    </source>
</evidence>
<dbReference type="Pfam" id="PF00561">
    <property type="entry name" value="Abhydrolase_1"/>
    <property type="match status" value="1"/>
</dbReference>
<dbReference type="Proteomes" id="UP000785679">
    <property type="component" value="Unassembled WGS sequence"/>
</dbReference>
<evidence type="ECO:0000259" key="3">
    <source>
        <dbReference type="Pfam" id="PF00561"/>
    </source>
</evidence>
<accession>A0A8J8SXD8</accession>
<keyword evidence="2" id="KW-0378">Hydrolase</keyword>